<dbReference type="InterPro" id="IPR050639">
    <property type="entry name" value="SSR_resolvase"/>
</dbReference>
<dbReference type="SUPFAM" id="SSF46689">
    <property type="entry name" value="Homeodomain-like"/>
    <property type="match status" value="1"/>
</dbReference>
<dbReference type="GO" id="GO:0015074">
    <property type="term" value="P:DNA integration"/>
    <property type="evidence" value="ECO:0007669"/>
    <property type="project" value="UniProtKB-KW"/>
</dbReference>
<dbReference type="RefSeq" id="WP_185377997.1">
    <property type="nucleotide sequence ID" value="NZ_JAARPL010000014.1"/>
</dbReference>
<comment type="caution">
    <text evidence="8">The sequence shown here is derived from an EMBL/GenBank/DDBJ whole genome shotgun (WGS) entry which is preliminary data.</text>
</comment>
<evidence type="ECO:0000256" key="5">
    <source>
        <dbReference type="PIRSR" id="PIRSR606118-50"/>
    </source>
</evidence>
<sequence length="207" mass="23732">MKLGYARVSTVGQDLKTQQEKLEKYGVQEDYLFVEKKSGTTTRNREALELLLKQCRQGDHLYITKIDRLARSIMDLNKLTQQFQERGVTVTFIDDNMTFEADADKNPMQKLLFNVLGSFAEFERDMIVNRTSEGRKRAVEAGKTLGRKGRPEKDIERGIELMAKRQENKLSVADIVKMVGVPKATLYKKIQEKVMQESSENTYNGGK</sequence>
<evidence type="ECO:0000256" key="6">
    <source>
        <dbReference type="PROSITE-ProRule" id="PRU10137"/>
    </source>
</evidence>
<dbReference type="CDD" id="cd03768">
    <property type="entry name" value="SR_ResInv"/>
    <property type="match status" value="1"/>
</dbReference>
<evidence type="ECO:0000256" key="4">
    <source>
        <dbReference type="ARBA" id="ARBA00023172"/>
    </source>
</evidence>
<organism evidence="8 9">
    <name type="scientific">Listeria booriae</name>
    <dbReference type="NCBI Taxonomy" id="1552123"/>
    <lineage>
        <taxon>Bacteria</taxon>
        <taxon>Bacillati</taxon>
        <taxon>Bacillota</taxon>
        <taxon>Bacilli</taxon>
        <taxon>Bacillales</taxon>
        <taxon>Listeriaceae</taxon>
        <taxon>Listeria</taxon>
    </lineage>
</organism>
<gene>
    <name evidence="8" type="ORF">HB847_15045</name>
</gene>
<dbReference type="GO" id="GO:0000150">
    <property type="term" value="F:DNA strand exchange activity"/>
    <property type="evidence" value="ECO:0007669"/>
    <property type="project" value="InterPro"/>
</dbReference>
<dbReference type="EMBL" id="JAARPL010000014">
    <property type="protein sequence ID" value="MBC1373668.1"/>
    <property type="molecule type" value="Genomic_DNA"/>
</dbReference>
<dbReference type="InterPro" id="IPR036162">
    <property type="entry name" value="Resolvase-like_N_sf"/>
</dbReference>
<evidence type="ECO:0000256" key="3">
    <source>
        <dbReference type="ARBA" id="ARBA00023125"/>
    </source>
</evidence>
<dbReference type="SUPFAM" id="SSF53041">
    <property type="entry name" value="Resolvase-like"/>
    <property type="match status" value="1"/>
</dbReference>
<feature type="domain" description="Resolvase/invertase-type recombinase catalytic" evidence="7">
    <location>
        <begin position="1"/>
        <end position="142"/>
    </location>
</feature>
<evidence type="ECO:0000313" key="8">
    <source>
        <dbReference type="EMBL" id="MBC1373668.1"/>
    </source>
</evidence>
<dbReference type="Pfam" id="PF00239">
    <property type="entry name" value="Resolvase"/>
    <property type="match status" value="1"/>
</dbReference>
<dbReference type="Gene3D" id="3.40.50.1390">
    <property type="entry name" value="Resolvase, N-terminal catalytic domain"/>
    <property type="match status" value="1"/>
</dbReference>
<dbReference type="AlphaFoldDB" id="A0A841Y9V2"/>
<dbReference type="InterPro" id="IPR009057">
    <property type="entry name" value="Homeodomain-like_sf"/>
</dbReference>
<comment type="similarity">
    <text evidence="1">Belongs to the site-specific recombinase resolvase family.</text>
</comment>
<dbReference type="InterPro" id="IPR006119">
    <property type="entry name" value="Resolv_N"/>
</dbReference>
<reference evidence="8 9" key="1">
    <citation type="submission" date="2020-03" db="EMBL/GenBank/DDBJ databases">
        <title>Soil Listeria distribution.</title>
        <authorList>
            <person name="Liao J."/>
            <person name="Wiedmann M."/>
        </authorList>
    </citation>
    <scope>NUCLEOTIDE SEQUENCE [LARGE SCALE GENOMIC DNA]</scope>
    <source>
        <strain evidence="8 9">FSL L7-1681</strain>
    </source>
</reference>
<dbReference type="InterPro" id="IPR006118">
    <property type="entry name" value="Recombinase_CS"/>
</dbReference>
<name>A0A841Y9V2_9LIST</name>
<dbReference type="PANTHER" id="PTHR30461">
    <property type="entry name" value="DNA-INVERTASE FROM LAMBDOID PROPHAGE"/>
    <property type="match status" value="1"/>
</dbReference>
<keyword evidence="2" id="KW-0229">DNA integration</keyword>
<keyword evidence="4" id="KW-0233">DNA recombination</keyword>
<evidence type="ECO:0000256" key="1">
    <source>
        <dbReference type="ARBA" id="ARBA00009913"/>
    </source>
</evidence>
<dbReference type="SMART" id="SM00857">
    <property type="entry name" value="Resolvase"/>
    <property type="match status" value="1"/>
</dbReference>
<dbReference type="PROSITE" id="PS00397">
    <property type="entry name" value="RECOMBINASES_1"/>
    <property type="match status" value="1"/>
</dbReference>
<dbReference type="GO" id="GO:0003677">
    <property type="term" value="F:DNA binding"/>
    <property type="evidence" value="ECO:0007669"/>
    <property type="project" value="UniProtKB-KW"/>
</dbReference>
<evidence type="ECO:0000259" key="7">
    <source>
        <dbReference type="PROSITE" id="PS51736"/>
    </source>
</evidence>
<evidence type="ECO:0000313" key="9">
    <source>
        <dbReference type="Proteomes" id="UP000591929"/>
    </source>
</evidence>
<protein>
    <submittedName>
        <fullName evidence="8">Recombinase family protein</fullName>
    </submittedName>
</protein>
<keyword evidence="3" id="KW-0238">DNA-binding</keyword>
<accession>A0A841Y9V2</accession>
<dbReference type="Proteomes" id="UP000591929">
    <property type="component" value="Unassembled WGS sequence"/>
</dbReference>
<dbReference type="PANTHER" id="PTHR30461:SF26">
    <property type="entry name" value="RESOLVASE HOMOLOG YNEB"/>
    <property type="match status" value="1"/>
</dbReference>
<feature type="active site" description="O-(5'-phospho-DNA)-serine intermediate" evidence="5 6">
    <location>
        <position position="9"/>
    </location>
</feature>
<dbReference type="PROSITE" id="PS51736">
    <property type="entry name" value="RECOMBINASES_3"/>
    <property type="match status" value="1"/>
</dbReference>
<proteinExistence type="inferred from homology"/>
<evidence type="ECO:0000256" key="2">
    <source>
        <dbReference type="ARBA" id="ARBA00022908"/>
    </source>
</evidence>